<protein>
    <recommendedName>
        <fullName evidence="2">Biogenesis of lysosome-related organelles complex 1 subunit 5</fullName>
    </recommendedName>
</protein>
<name>A0A1I7WSP1_HETBA</name>
<dbReference type="GO" id="GO:0030133">
    <property type="term" value="C:transport vesicle"/>
    <property type="evidence" value="ECO:0007669"/>
    <property type="project" value="InterPro"/>
</dbReference>
<sequence length="128" mass="15033">MSVPSIIRDVELVGEHLFDHTPIVRNEINRFVERFEKNERHREFDGILRTSHALIEAVESPVEALFNTGKMRKITDDINALTTRIQDLIQPQYGKEHEIYLADIAKSQREYLDLCRSEALRKMRNLTQ</sequence>
<proteinExistence type="inferred from homology"/>
<dbReference type="GO" id="GO:0031083">
    <property type="term" value="C:BLOC-1 complex"/>
    <property type="evidence" value="ECO:0007669"/>
    <property type="project" value="InterPro"/>
</dbReference>
<evidence type="ECO:0000256" key="2">
    <source>
        <dbReference type="ARBA" id="ARBA00019580"/>
    </source>
</evidence>
<dbReference type="WBParaSite" id="Hba_08187">
    <property type="protein sequence ID" value="Hba_08187"/>
    <property type="gene ID" value="Hba_08187"/>
</dbReference>
<keyword evidence="3" id="KW-1185">Reference proteome</keyword>
<evidence type="ECO:0000313" key="3">
    <source>
        <dbReference type="Proteomes" id="UP000095283"/>
    </source>
</evidence>
<evidence type="ECO:0000256" key="1">
    <source>
        <dbReference type="ARBA" id="ARBA00010754"/>
    </source>
</evidence>
<dbReference type="Pfam" id="PF14942">
    <property type="entry name" value="Muted"/>
    <property type="match status" value="1"/>
</dbReference>
<comment type="similarity">
    <text evidence="1">Belongs to the BLOC1S5 family.</text>
</comment>
<accession>A0A1I7WSP1</accession>
<evidence type="ECO:0000313" key="4">
    <source>
        <dbReference type="WBParaSite" id="Hba_08187"/>
    </source>
</evidence>
<dbReference type="InterPro" id="IPR017243">
    <property type="entry name" value="Bloc1s5"/>
</dbReference>
<organism evidence="3 4">
    <name type="scientific">Heterorhabditis bacteriophora</name>
    <name type="common">Entomopathogenic nematode worm</name>
    <dbReference type="NCBI Taxonomy" id="37862"/>
    <lineage>
        <taxon>Eukaryota</taxon>
        <taxon>Metazoa</taxon>
        <taxon>Ecdysozoa</taxon>
        <taxon>Nematoda</taxon>
        <taxon>Chromadorea</taxon>
        <taxon>Rhabditida</taxon>
        <taxon>Rhabditina</taxon>
        <taxon>Rhabditomorpha</taxon>
        <taxon>Strongyloidea</taxon>
        <taxon>Heterorhabditidae</taxon>
        <taxon>Heterorhabditis</taxon>
    </lineage>
</organism>
<reference evidence="4" key="1">
    <citation type="submission" date="2016-11" db="UniProtKB">
        <authorList>
            <consortium name="WormBaseParasite"/>
        </authorList>
    </citation>
    <scope>IDENTIFICATION</scope>
</reference>
<dbReference type="AlphaFoldDB" id="A0A1I7WSP1"/>
<dbReference type="Proteomes" id="UP000095283">
    <property type="component" value="Unplaced"/>
</dbReference>